<sequence>MFNFRAIIFLLFISSVSAADDPADVCTTFQVPATPCNKPQLTIQKGEGSFNKCPGEAATEAAKTAPTVTFTAAVDEKSYLLVMVKQETTNFQALWIKSDMKAADLKTGATSGTESLAYQAPTSADAAPQKYQFFLFEQSASLAGNTDLSAEIEKVKKTRTAWDLAAFIKKPGICKTFVAAYEYSITATKGPDTATEQTTKASATTKAPGKVPNAAAFSCRSLFIISFSLVLTFII</sequence>
<dbReference type="SUPFAM" id="SSF49777">
    <property type="entry name" value="PEBP-like"/>
    <property type="match status" value="1"/>
</dbReference>
<dbReference type="EMBL" id="AMQM01004486">
    <property type="status" value="NOT_ANNOTATED_CDS"/>
    <property type="molecule type" value="Genomic_DNA"/>
</dbReference>
<dbReference type="STRING" id="6412.T1FTC9"/>
<dbReference type="eggNOG" id="KOG3346">
    <property type="taxonomic scope" value="Eukaryota"/>
</dbReference>
<evidence type="ECO:0008006" key="5">
    <source>
        <dbReference type="Google" id="ProtNLM"/>
    </source>
</evidence>
<dbReference type="GeneID" id="20212076"/>
<reference evidence="3" key="3">
    <citation type="submission" date="2015-06" db="UniProtKB">
        <authorList>
            <consortium name="EnsemblMetazoa"/>
        </authorList>
    </citation>
    <scope>IDENTIFICATION</scope>
</reference>
<evidence type="ECO:0000313" key="3">
    <source>
        <dbReference type="EnsemblMetazoa" id="HelroP191853"/>
    </source>
</evidence>
<evidence type="ECO:0000313" key="2">
    <source>
        <dbReference type="EMBL" id="ESO03524.1"/>
    </source>
</evidence>
<dbReference type="HOGENOM" id="CLU_1181336_0_0_1"/>
<proteinExistence type="predicted"/>
<gene>
    <name evidence="3" type="primary">20212076</name>
    <name evidence="2" type="ORF">HELRODRAFT_191853</name>
</gene>
<feature type="signal peptide" evidence="1">
    <location>
        <begin position="1"/>
        <end position="18"/>
    </location>
</feature>
<keyword evidence="1" id="KW-0732">Signal</keyword>
<keyword evidence="4" id="KW-1185">Reference proteome</keyword>
<evidence type="ECO:0000313" key="4">
    <source>
        <dbReference type="Proteomes" id="UP000015101"/>
    </source>
</evidence>
<accession>T1FTC9</accession>
<reference evidence="4" key="1">
    <citation type="submission" date="2012-12" db="EMBL/GenBank/DDBJ databases">
        <authorList>
            <person name="Hellsten U."/>
            <person name="Grimwood J."/>
            <person name="Chapman J.A."/>
            <person name="Shapiro H."/>
            <person name="Aerts A."/>
            <person name="Otillar R.P."/>
            <person name="Terry A.Y."/>
            <person name="Boore J.L."/>
            <person name="Simakov O."/>
            <person name="Marletaz F."/>
            <person name="Cho S.-J."/>
            <person name="Edsinger-Gonzales E."/>
            <person name="Havlak P."/>
            <person name="Kuo D.-H."/>
            <person name="Larsson T."/>
            <person name="Lv J."/>
            <person name="Arendt D."/>
            <person name="Savage R."/>
            <person name="Osoegawa K."/>
            <person name="de Jong P."/>
            <person name="Lindberg D.R."/>
            <person name="Seaver E.C."/>
            <person name="Weisblat D.A."/>
            <person name="Putnam N.H."/>
            <person name="Grigoriev I.V."/>
            <person name="Rokhsar D.S."/>
        </authorList>
    </citation>
    <scope>NUCLEOTIDE SEQUENCE</scope>
</reference>
<dbReference type="Gene3D" id="3.90.280.10">
    <property type="entry name" value="PEBP-like"/>
    <property type="match status" value="1"/>
</dbReference>
<dbReference type="InParanoid" id="T1FTC9"/>
<feature type="chain" id="PRO_5010980973" description="Reelin domain-containing protein" evidence="1">
    <location>
        <begin position="19"/>
        <end position="235"/>
    </location>
</feature>
<evidence type="ECO:0000256" key="1">
    <source>
        <dbReference type="SAM" id="SignalP"/>
    </source>
</evidence>
<dbReference type="EnsemblMetazoa" id="HelroT191853">
    <property type="protein sequence ID" value="HelroP191853"/>
    <property type="gene ID" value="HelroG191853"/>
</dbReference>
<dbReference type="RefSeq" id="XP_009018081.1">
    <property type="nucleotide sequence ID" value="XM_009019833.1"/>
</dbReference>
<dbReference type="EMBL" id="KB096590">
    <property type="protein sequence ID" value="ESO03524.1"/>
    <property type="molecule type" value="Genomic_DNA"/>
</dbReference>
<dbReference type="InterPro" id="IPR036610">
    <property type="entry name" value="PEBP-like_sf"/>
</dbReference>
<name>T1FTC9_HELRO</name>
<dbReference type="CTD" id="20212076"/>
<reference evidence="2 4" key="2">
    <citation type="journal article" date="2013" name="Nature">
        <title>Insights into bilaterian evolution from three spiralian genomes.</title>
        <authorList>
            <person name="Simakov O."/>
            <person name="Marletaz F."/>
            <person name="Cho S.J."/>
            <person name="Edsinger-Gonzales E."/>
            <person name="Havlak P."/>
            <person name="Hellsten U."/>
            <person name="Kuo D.H."/>
            <person name="Larsson T."/>
            <person name="Lv J."/>
            <person name="Arendt D."/>
            <person name="Savage R."/>
            <person name="Osoegawa K."/>
            <person name="de Jong P."/>
            <person name="Grimwood J."/>
            <person name="Chapman J.A."/>
            <person name="Shapiro H."/>
            <person name="Aerts A."/>
            <person name="Otillar R.P."/>
            <person name="Terry A.Y."/>
            <person name="Boore J.L."/>
            <person name="Grigoriev I.V."/>
            <person name="Lindberg D.R."/>
            <person name="Seaver E.C."/>
            <person name="Weisblat D.A."/>
            <person name="Putnam N.H."/>
            <person name="Rokhsar D.S."/>
        </authorList>
    </citation>
    <scope>NUCLEOTIDE SEQUENCE</scope>
</reference>
<dbReference type="Proteomes" id="UP000015101">
    <property type="component" value="Unassembled WGS sequence"/>
</dbReference>
<dbReference type="AlphaFoldDB" id="T1FTC9"/>
<protein>
    <recommendedName>
        <fullName evidence="5">Reelin domain-containing protein</fullName>
    </recommendedName>
</protein>
<dbReference type="KEGG" id="hro:HELRODRAFT_191853"/>
<organism evidence="3 4">
    <name type="scientific">Helobdella robusta</name>
    <name type="common">Californian leech</name>
    <dbReference type="NCBI Taxonomy" id="6412"/>
    <lineage>
        <taxon>Eukaryota</taxon>
        <taxon>Metazoa</taxon>
        <taxon>Spiralia</taxon>
        <taxon>Lophotrochozoa</taxon>
        <taxon>Annelida</taxon>
        <taxon>Clitellata</taxon>
        <taxon>Hirudinea</taxon>
        <taxon>Rhynchobdellida</taxon>
        <taxon>Glossiphoniidae</taxon>
        <taxon>Helobdella</taxon>
    </lineage>
</organism>